<dbReference type="PANTHER" id="PTHR39081">
    <property type="entry name" value="MUT7-C DOMAIN-CONTAINING PROTEIN"/>
    <property type="match status" value="1"/>
</dbReference>
<dbReference type="KEGG" id="tcm:HL41_01225"/>
<accession>A0A075WT53</accession>
<dbReference type="AlphaFoldDB" id="A0A075WT53"/>
<organism evidence="2 3">
    <name type="scientific">Thermodesulfobacterium commune DSM 2178</name>
    <dbReference type="NCBI Taxonomy" id="289377"/>
    <lineage>
        <taxon>Bacteria</taxon>
        <taxon>Pseudomonadati</taxon>
        <taxon>Thermodesulfobacteriota</taxon>
        <taxon>Thermodesulfobacteria</taxon>
        <taxon>Thermodesulfobacteriales</taxon>
        <taxon>Thermodesulfobacteriaceae</taxon>
        <taxon>Thermodesulfobacterium</taxon>
    </lineage>
</organism>
<dbReference type="Pfam" id="PF01927">
    <property type="entry name" value="Mut7-C"/>
    <property type="match status" value="1"/>
</dbReference>
<dbReference type="PANTHER" id="PTHR39081:SF1">
    <property type="entry name" value="MUT7-C RNASE DOMAIN-CONTAINING PROTEIN"/>
    <property type="match status" value="1"/>
</dbReference>
<dbReference type="PaxDb" id="289377-HL41_01225"/>
<dbReference type="eggNOG" id="COG1656">
    <property type="taxonomic scope" value="Bacteria"/>
</dbReference>
<dbReference type="EMBL" id="CP008796">
    <property type="protein sequence ID" value="AIH03558.1"/>
    <property type="molecule type" value="Genomic_DNA"/>
</dbReference>
<feature type="domain" description="Mut7-C RNAse" evidence="1">
    <location>
        <begin position="3"/>
        <end position="144"/>
    </location>
</feature>
<dbReference type="RefSeq" id="WP_022854573.1">
    <property type="nucleotide sequence ID" value="NZ_CP008796.1"/>
</dbReference>
<keyword evidence="3" id="KW-1185">Reference proteome</keyword>
<dbReference type="InterPro" id="IPR002782">
    <property type="entry name" value="Mut7-C_RNAse_dom"/>
</dbReference>
<protein>
    <recommendedName>
        <fullName evidence="1">Mut7-C RNAse domain-containing protein</fullName>
    </recommendedName>
</protein>
<dbReference type="STRING" id="289377.HL41_01225"/>
<dbReference type="HOGENOM" id="CLU_112469_1_0_0"/>
<gene>
    <name evidence="2" type="ORF">HL41_01225</name>
</gene>
<reference evidence="2 3" key="1">
    <citation type="journal article" date="2015" name="Genome Announc.">
        <title>Genome Sequence of a Sulfate-Reducing Thermophilic Bacterium, Thermodesulfobacterium commune DSM 2178T (Phylum Thermodesulfobacteria).</title>
        <authorList>
            <person name="Bhatnagar S."/>
            <person name="Badger J.H."/>
            <person name="Madupu R."/>
            <person name="Khouri H.M."/>
            <person name="O'Connor E.M."/>
            <person name="Robb F.T."/>
            <person name="Ward N.L."/>
            <person name="Eisen J.A."/>
        </authorList>
    </citation>
    <scope>NUCLEOTIDE SEQUENCE [LARGE SCALE GENOMIC DNA]</scope>
    <source>
        <strain evidence="2 3">DSM 2178</strain>
    </source>
</reference>
<dbReference type="Proteomes" id="UP000028481">
    <property type="component" value="Chromosome"/>
</dbReference>
<evidence type="ECO:0000313" key="2">
    <source>
        <dbReference type="EMBL" id="AIH03558.1"/>
    </source>
</evidence>
<proteinExistence type="predicted"/>
<dbReference type="OrthoDB" id="9797655at2"/>
<name>A0A075WT53_9BACT</name>
<sequence>MIKFFLEGSLKGLGKWLLFLGYPVIFCEGKISDQDILKHKDCIFLITSPETAIRLEKAGVKFLLLPRDNLKTQLKLCLNRLNLKPELKLNLCTLCGGQLIPVNKEDFKSLIPEKVYQRYEEFNYCPSCQKLYWEGDHVKRLQEKFQKLIS</sequence>
<evidence type="ECO:0000259" key="1">
    <source>
        <dbReference type="Pfam" id="PF01927"/>
    </source>
</evidence>
<evidence type="ECO:0000313" key="3">
    <source>
        <dbReference type="Proteomes" id="UP000028481"/>
    </source>
</evidence>